<evidence type="ECO:0000259" key="1">
    <source>
        <dbReference type="Pfam" id="PF02492"/>
    </source>
</evidence>
<dbReference type="RefSeq" id="WP_318786514.1">
    <property type="nucleotide sequence ID" value="NZ_JAWDKC010000031.1"/>
</dbReference>
<evidence type="ECO:0000313" key="3">
    <source>
        <dbReference type="Proteomes" id="UP001272052"/>
    </source>
</evidence>
<dbReference type="SUPFAM" id="SSF52540">
    <property type="entry name" value="P-loop containing nucleoside triphosphate hydrolases"/>
    <property type="match status" value="1"/>
</dbReference>
<proteinExistence type="predicted"/>
<organism evidence="2 3">
    <name type="scientific">Methanimicrococcus hacksteinii</name>
    <dbReference type="NCBI Taxonomy" id="3028293"/>
    <lineage>
        <taxon>Archaea</taxon>
        <taxon>Methanobacteriati</taxon>
        <taxon>Methanobacteriota</taxon>
        <taxon>Stenosarchaea group</taxon>
        <taxon>Methanomicrobia</taxon>
        <taxon>Methanosarcinales</taxon>
        <taxon>Methanosarcinaceae</taxon>
        <taxon>Methanimicrococcus</taxon>
    </lineage>
</organism>
<gene>
    <name evidence="2" type="primary">yciC</name>
    <name evidence="2" type="ORF">MmiAt1_16840</name>
</gene>
<keyword evidence="3" id="KW-1185">Reference proteome</keyword>
<dbReference type="Pfam" id="PF02492">
    <property type="entry name" value="cobW"/>
    <property type="match status" value="1"/>
</dbReference>
<dbReference type="Gene3D" id="3.40.50.300">
    <property type="entry name" value="P-loop containing nucleotide triphosphate hydrolases"/>
    <property type="match status" value="1"/>
</dbReference>
<sequence length="210" mass="23355">MTKINNADTKTKIVVIGGFLNSGKTTLIKKLGMHYAAAGKVITYFTNEAGKETIDGDLLEYDMNTQEMTAACVTCSLKEVMTSAVGQLIERVHPDILFIEPKETVSPLVVRDELMRSSLKAGTEEYLFAPLLTLIDCSEFFRDIKEKKKVAFDQITVAEVIVLNKTDLVKQNESDLIKESVRQINPNAKILENTIENEIGLNEIIKTIGI</sequence>
<dbReference type="InterPro" id="IPR027417">
    <property type="entry name" value="P-loop_NTPase"/>
</dbReference>
<dbReference type="PANTHER" id="PTHR13748:SF62">
    <property type="entry name" value="COBW DOMAIN-CONTAINING PROTEIN"/>
    <property type="match status" value="1"/>
</dbReference>
<dbReference type="InterPro" id="IPR003495">
    <property type="entry name" value="CobW/HypB/UreG_nucleotide-bd"/>
</dbReference>
<reference evidence="2 3" key="1">
    <citation type="submission" date="2023-06" db="EMBL/GenBank/DDBJ databases">
        <title>Genome sequence of Methanimicrococcus sp. At1.</title>
        <authorList>
            <person name="Protasov E."/>
            <person name="Platt K."/>
            <person name="Poehlein A."/>
            <person name="Daniel R."/>
            <person name="Brune A."/>
        </authorList>
    </citation>
    <scope>NUCLEOTIDE SEQUENCE [LARGE SCALE GENOMIC DNA]</scope>
    <source>
        <strain evidence="2 3">At1</strain>
    </source>
</reference>
<name>A0ABU3VRM7_9EURY</name>
<dbReference type="PANTHER" id="PTHR13748">
    <property type="entry name" value="COBW-RELATED"/>
    <property type="match status" value="1"/>
</dbReference>
<comment type="caution">
    <text evidence="2">The sequence shown here is derived from an EMBL/GenBank/DDBJ whole genome shotgun (WGS) entry which is preliminary data.</text>
</comment>
<accession>A0ABU3VRM7</accession>
<protein>
    <submittedName>
        <fullName evidence="2">Metal chaperone YciC</fullName>
    </submittedName>
</protein>
<dbReference type="EMBL" id="JAWDKC010000031">
    <property type="protein sequence ID" value="MDV0446073.1"/>
    <property type="molecule type" value="Genomic_DNA"/>
</dbReference>
<evidence type="ECO:0000313" key="2">
    <source>
        <dbReference type="EMBL" id="MDV0446073.1"/>
    </source>
</evidence>
<feature type="domain" description="CobW/HypB/UreG nucleotide-binding" evidence="1">
    <location>
        <begin position="13"/>
        <end position="191"/>
    </location>
</feature>
<dbReference type="InterPro" id="IPR051316">
    <property type="entry name" value="Zinc-reg_GTPase_activator"/>
</dbReference>
<dbReference type="Proteomes" id="UP001272052">
    <property type="component" value="Unassembled WGS sequence"/>
</dbReference>